<dbReference type="Pfam" id="PF00581">
    <property type="entry name" value="Rhodanese"/>
    <property type="match status" value="1"/>
</dbReference>
<keyword evidence="8" id="KW-1185">Reference proteome</keyword>
<dbReference type="InterPro" id="IPR036873">
    <property type="entry name" value="Rhodanese-like_dom_sf"/>
</dbReference>
<dbReference type="Gene3D" id="1.10.472.80">
    <property type="entry name" value="Ypt/Rab-GAP domain of gyp1p, domain 3"/>
    <property type="match status" value="1"/>
</dbReference>
<dbReference type="AlphaFoldDB" id="A0A8C6WQ41"/>
<dbReference type="InterPro" id="IPR035969">
    <property type="entry name" value="Rab-GAP_TBC_sf"/>
</dbReference>
<dbReference type="SUPFAM" id="SSF47923">
    <property type="entry name" value="Ypt/Rab-GAP domain of gyp1p"/>
    <property type="match status" value="1"/>
</dbReference>
<dbReference type="PROSITE" id="PS50206">
    <property type="entry name" value="RHODANESE_3"/>
    <property type="match status" value="1"/>
</dbReference>
<evidence type="ECO:0000256" key="2">
    <source>
        <dbReference type="ARBA" id="ARBA00014207"/>
    </source>
</evidence>
<proteinExistence type="predicted"/>
<name>A0A8C6WQ41_9GOBI</name>
<dbReference type="InterPro" id="IPR001763">
    <property type="entry name" value="Rhodanese-like_dom"/>
</dbReference>
<dbReference type="CDD" id="cd20788">
    <property type="entry name" value="TBC1D23_C-like"/>
    <property type="match status" value="1"/>
</dbReference>
<dbReference type="Ensembl" id="ENSNMLT00000026096.1">
    <property type="protein sequence ID" value="ENSNMLP00000023320.1"/>
    <property type="gene ID" value="ENSNMLG00000013437.1"/>
</dbReference>
<dbReference type="GO" id="GO:0042147">
    <property type="term" value="P:retrograde transport, endosome to Golgi"/>
    <property type="evidence" value="ECO:0007669"/>
    <property type="project" value="InterPro"/>
</dbReference>
<reference evidence="7" key="2">
    <citation type="submission" date="2025-09" db="UniProtKB">
        <authorList>
            <consortium name="Ensembl"/>
        </authorList>
    </citation>
    <scope>IDENTIFICATION</scope>
</reference>
<accession>A0A8C6WQ41</accession>
<dbReference type="Pfam" id="PF19430">
    <property type="entry name" value="TBC1D23_C"/>
    <property type="match status" value="1"/>
</dbReference>
<evidence type="ECO:0000256" key="3">
    <source>
        <dbReference type="ARBA" id="ARBA00022473"/>
    </source>
</evidence>
<dbReference type="GO" id="GO:0005802">
    <property type="term" value="C:trans-Golgi network"/>
    <property type="evidence" value="ECO:0007669"/>
    <property type="project" value="TreeGrafter"/>
</dbReference>
<dbReference type="GO" id="GO:0005829">
    <property type="term" value="C:cytosol"/>
    <property type="evidence" value="ECO:0007669"/>
    <property type="project" value="GOC"/>
</dbReference>
<dbReference type="InterPro" id="IPR045799">
    <property type="entry name" value="TBC1D23_C"/>
</dbReference>
<dbReference type="GO" id="GO:0007399">
    <property type="term" value="P:nervous system development"/>
    <property type="evidence" value="ECO:0007669"/>
    <property type="project" value="UniProtKB-ARBA"/>
</dbReference>
<organism evidence="7 8">
    <name type="scientific">Neogobius melanostomus</name>
    <name type="common">round goby</name>
    <dbReference type="NCBI Taxonomy" id="47308"/>
    <lineage>
        <taxon>Eukaryota</taxon>
        <taxon>Metazoa</taxon>
        <taxon>Chordata</taxon>
        <taxon>Craniata</taxon>
        <taxon>Vertebrata</taxon>
        <taxon>Euteleostomi</taxon>
        <taxon>Actinopterygii</taxon>
        <taxon>Neopterygii</taxon>
        <taxon>Teleostei</taxon>
        <taxon>Neoteleostei</taxon>
        <taxon>Acanthomorphata</taxon>
        <taxon>Gobiaria</taxon>
        <taxon>Gobiiformes</taxon>
        <taxon>Gobioidei</taxon>
        <taxon>Gobiidae</taxon>
        <taxon>Benthophilinae</taxon>
        <taxon>Neogobiini</taxon>
        <taxon>Neogobius</taxon>
    </lineage>
</organism>
<dbReference type="PANTHER" id="PTHR13297:SF5">
    <property type="entry name" value="TBC1 DOMAIN FAMILY MEMBER 23"/>
    <property type="match status" value="1"/>
</dbReference>
<dbReference type="FunFam" id="3.40.250.10:FF:000002">
    <property type="entry name" value="TBC1 domain family member 23"/>
    <property type="match status" value="1"/>
</dbReference>
<dbReference type="InterPro" id="IPR039755">
    <property type="entry name" value="TBC1D23"/>
</dbReference>
<sequence>GSWGFRRRRGETISYILDFCCRDCVPKGRPFHLFRLLLQYHEPELCSFLDTKKITPDSYAMSWLGSLFSSHCLPEVTQTLWDCYFRQTDPFLIFFLMLVILVNAKESILTLEAGSKEDIVKMLEESPSLLESEDIEDLFSLAQYYQTKTPLSLRKMNQNLFGSSLLALKEEEIDLSQALCLPVSVPEILQANQLQQDGVRFFVVDCRPAEQYNSGHLSTAFHLDSDLMLQNPSEFAFSVKSLLEAQKQSLESGSIASGEHLCFMGSGREEEDMYMNMVLAHFLQKSKEYVSIAKGGFMALQKHLVDMNIEGLDPSYLNWIVSTSGSHSSLSSVDLCSPGDSKGVKSLMNKMTFALKSKSVNVKEKMISFIENTSAPVDKISFNLPWPEKIISKMCFVFRHVSSSDRVGKPYRGVKPVFSIGDEEEYDTDEIDSSSMSDDDRKEIVNIQTWINKPDVKHHIPCNEVKETGHMFPSHLLITATHMYCLREIASRKGFAYIQSRQALNSVVKITSKKKHPELITFKFGTNNSSGVEISAVERYHCLHNTCLSTNSSSLRLYIFLFPHRYLIPNAGDATKVIKQQIMKVLDALESS</sequence>
<dbReference type="GO" id="GO:0099041">
    <property type="term" value="P:vesicle tethering to Golgi"/>
    <property type="evidence" value="ECO:0007669"/>
    <property type="project" value="TreeGrafter"/>
</dbReference>
<reference evidence="7" key="1">
    <citation type="submission" date="2025-08" db="UniProtKB">
        <authorList>
            <consortium name="Ensembl"/>
        </authorList>
    </citation>
    <scope>IDENTIFICATION</scope>
</reference>
<evidence type="ECO:0000313" key="8">
    <source>
        <dbReference type="Proteomes" id="UP000694523"/>
    </source>
</evidence>
<evidence type="ECO:0000259" key="5">
    <source>
        <dbReference type="PROSITE" id="PS50086"/>
    </source>
</evidence>
<evidence type="ECO:0000259" key="6">
    <source>
        <dbReference type="PROSITE" id="PS50206"/>
    </source>
</evidence>
<protein>
    <recommendedName>
        <fullName evidence="2">TBC1 domain family member 23</fullName>
    </recommendedName>
</protein>
<keyword evidence="4" id="KW-0333">Golgi apparatus</keyword>
<feature type="domain" description="Rhodanese" evidence="6">
    <location>
        <begin position="197"/>
        <end position="306"/>
    </location>
</feature>
<evidence type="ECO:0000256" key="1">
    <source>
        <dbReference type="ARBA" id="ARBA00004601"/>
    </source>
</evidence>
<dbReference type="PROSITE" id="PS50086">
    <property type="entry name" value="TBC_RABGAP"/>
    <property type="match status" value="1"/>
</dbReference>
<dbReference type="Pfam" id="PF00566">
    <property type="entry name" value="RabGAP-TBC"/>
    <property type="match status" value="1"/>
</dbReference>
<comment type="subcellular location">
    <subcellularLocation>
        <location evidence="1">Golgi apparatus</location>
        <location evidence="1">trans-Golgi network</location>
    </subcellularLocation>
</comment>
<dbReference type="SUPFAM" id="SSF52821">
    <property type="entry name" value="Rhodanese/Cell cycle control phosphatase"/>
    <property type="match status" value="1"/>
</dbReference>
<evidence type="ECO:0000313" key="7">
    <source>
        <dbReference type="Ensembl" id="ENSNMLP00000023320.1"/>
    </source>
</evidence>
<keyword evidence="3" id="KW-0217">Developmental protein</keyword>
<dbReference type="GO" id="GO:1990403">
    <property type="term" value="P:embryonic brain development"/>
    <property type="evidence" value="ECO:0007669"/>
    <property type="project" value="TreeGrafter"/>
</dbReference>
<dbReference type="PANTHER" id="PTHR13297">
    <property type="entry name" value="TBC1 DOMAIN FAMILY MEMBER 23-RELATED"/>
    <property type="match status" value="1"/>
</dbReference>
<dbReference type="InterPro" id="IPR000195">
    <property type="entry name" value="Rab-GAP-TBC_dom"/>
</dbReference>
<feature type="domain" description="Rab-GAP TBC" evidence="5">
    <location>
        <begin position="1"/>
        <end position="88"/>
    </location>
</feature>
<dbReference type="FunFam" id="1.10.472.80:FF:000017">
    <property type="entry name" value="TBC1 domain family member 23"/>
    <property type="match status" value="1"/>
</dbReference>
<dbReference type="Proteomes" id="UP000694523">
    <property type="component" value="Unplaced"/>
</dbReference>
<dbReference type="Gene3D" id="3.40.250.10">
    <property type="entry name" value="Rhodanese-like domain"/>
    <property type="match status" value="1"/>
</dbReference>
<evidence type="ECO:0000256" key="4">
    <source>
        <dbReference type="ARBA" id="ARBA00023034"/>
    </source>
</evidence>